<proteinExistence type="predicted"/>
<protein>
    <submittedName>
        <fullName evidence="1">Uncharacterized protein</fullName>
    </submittedName>
</protein>
<sequence length="165" mass="18415">MLAGLSHHALKEVIHLGRCLSDDAPALLCVQWREEAVQGRHWHLTTDILMDNTCRASLAAAVIEFLEKNWCTTATRANEREAMKLVMRGVCIGSTTGICKQLEADVTQQKRELAEHEKGVADSPKVVETKHGLQDLWNALHKHIVTITGPTQRQGPVWETLGMDF</sequence>
<comment type="caution">
    <text evidence="1">The sequence shown here is derived from an EMBL/GenBank/DDBJ whole genome shotgun (WGS) entry which is preliminary data.</text>
</comment>
<name>A0AAV7NIX3_PLEWA</name>
<evidence type="ECO:0000313" key="2">
    <source>
        <dbReference type="Proteomes" id="UP001066276"/>
    </source>
</evidence>
<organism evidence="1 2">
    <name type="scientific">Pleurodeles waltl</name>
    <name type="common">Iberian ribbed newt</name>
    <dbReference type="NCBI Taxonomy" id="8319"/>
    <lineage>
        <taxon>Eukaryota</taxon>
        <taxon>Metazoa</taxon>
        <taxon>Chordata</taxon>
        <taxon>Craniata</taxon>
        <taxon>Vertebrata</taxon>
        <taxon>Euteleostomi</taxon>
        <taxon>Amphibia</taxon>
        <taxon>Batrachia</taxon>
        <taxon>Caudata</taxon>
        <taxon>Salamandroidea</taxon>
        <taxon>Salamandridae</taxon>
        <taxon>Pleurodelinae</taxon>
        <taxon>Pleurodeles</taxon>
    </lineage>
</organism>
<dbReference type="EMBL" id="JANPWB010000012">
    <property type="protein sequence ID" value="KAJ1114865.1"/>
    <property type="molecule type" value="Genomic_DNA"/>
</dbReference>
<evidence type="ECO:0000313" key="1">
    <source>
        <dbReference type="EMBL" id="KAJ1114865.1"/>
    </source>
</evidence>
<dbReference type="Proteomes" id="UP001066276">
    <property type="component" value="Chromosome 8"/>
</dbReference>
<keyword evidence="2" id="KW-1185">Reference proteome</keyword>
<gene>
    <name evidence="1" type="ORF">NDU88_003095</name>
</gene>
<reference evidence="1" key="1">
    <citation type="journal article" date="2022" name="bioRxiv">
        <title>Sequencing and chromosome-scale assembly of the giantPleurodeles waltlgenome.</title>
        <authorList>
            <person name="Brown T."/>
            <person name="Elewa A."/>
            <person name="Iarovenko S."/>
            <person name="Subramanian E."/>
            <person name="Araus A.J."/>
            <person name="Petzold A."/>
            <person name="Susuki M."/>
            <person name="Suzuki K.-i.T."/>
            <person name="Hayashi T."/>
            <person name="Toyoda A."/>
            <person name="Oliveira C."/>
            <person name="Osipova E."/>
            <person name="Leigh N.D."/>
            <person name="Simon A."/>
            <person name="Yun M.H."/>
        </authorList>
    </citation>
    <scope>NUCLEOTIDE SEQUENCE</scope>
    <source>
        <strain evidence="1">20211129_DDA</strain>
        <tissue evidence="1">Liver</tissue>
    </source>
</reference>
<accession>A0AAV7NIX3</accession>
<dbReference type="AlphaFoldDB" id="A0AAV7NIX3"/>